<evidence type="ECO:0000259" key="2">
    <source>
        <dbReference type="PROSITE" id="PS51819"/>
    </source>
</evidence>
<dbReference type="Gene3D" id="3.10.180.10">
    <property type="entry name" value="2,3-Dihydroxybiphenyl 1,2-Dioxygenase, domain 1"/>
    <property type="match status" value="1"/>
</dbReference>
<feature type="domain" description="VOC" evidence="2">
    <location>
        <begin position="155"/>
        <end position="271"/>
    </location>
</feature>
<dbReference type="Proteomes" id="UP000293483">
    <property type="component" value="Unassembled WGS sequence"/>
</dbReference>
<dbReference type="InterPro" id="IPR018146">
    <property type="entry name" value="Glyoxalase_1_CS"/>
</dbReference>
<dbReference type="InterPro" id="IPR004360">
    <property type="entry name" value="Glyas_Fos-R_dOase_dom"/>
</dbReference>
<dbReference type="EMBL" id="SGSU01000009">
    <property type="protein sequence ID" value="RZG66920.1"/>
    <property type="molecule type" value="Genomic_DNA"/>
</dbReference>
<dbReference type="CDD" id="cd08343">
    <property type="entry name" value="ED_TypeI_classII_C"/>
    <property type="match status" value="1"/>
</dbReference>
<keyword evidence="1" id="KW-0479">Metal-binding</keyword>
<dbReference type="RefSeq" id="WP_130145816.1">
    <property type="nucleotide sequence ID" value="NZ_SGSU01000009.1"/>
</dbReference>
<sequence>MNIIGIDQLIYGANDLAASVQFMQDFGLTEVPNQAFGRAFETLDGTGILAAEADHPALPAKLPSMSQLRKMVYGVADQATLDAIQAELSTDRDVKVLDNGALETVDDSGICLGFQISIRRELNLPVEKINAPGAAHERPLNVLGVDHSIEIKPRTLAHTAVFVPDAAKAEAFYVKRLGFRVSDRLGGGPFLRAGGTTDHHTLFLIQAPEHIKGVEHISFHLSGPSELMLAGQRFAKAGHESFWGPGRHGLGSNWFWYFDGPLGCRFEYDADMDQLDTDWVPRELPLHEDNAQAYLLEFRKQNWAPFNGPAKKAG</sequence>
<dbReference type="GO" id="GO:0004462">
    <property type="term" value="F:lactoylglutathione lyase activity"/>
    <property type="evidence" value="ECO:0007669"/>
    <property type="project" value="InterPro"/>
</dbReference>
<dbReference type="SUPFAM" id="SSF54593">
    <property type="entry name" value="Glyoxalase/Bleomycin resistance protein/Dihydroxybiphenyl dioxygenase"/>
    <property type="match status" value="2"/>
</dbReference>
<proteinExistence type="predicted"/>
<protein>
    <submittedName>
        <fullName evidence="3">Glyoxalase</fullName>
    </submittedName>
</protein>
<evidence type="ECO:0000256" key="1">
    <source>
        <dbReference type="ARBA" id="ARBA00022723"/>
    </source>
</evidence>
<dbReference type="AlphaFoldDB" id="A0A4Q7AY53"/>
<dbReference type="STRING" id="202951.GCA_001485025_00628"/>
<evidence type="ECO:0000313" key="3">
    <source>
        <dbReference type="EMBL" id="RZG66920.1"/>
    </source>
</evidence>
<dbReference type="InterPro" id="IPR037523">
    <property type="entry name" value="VOC_core"/>
</dbReference>
<comment type="caution">
    <text evidence="3">The sequence shown here is derived from an EMBL/GenBank/DDBJ whole genome shotgun (WGS) entry which is preliminary data.</text>
</comment>
<name>A0A4Q7AY53_9GAMM</name>
<dbReference type="InterPro" id="IPR029068">
    <property type="entry name" value="Glyas_Bleomycin-R_OHBP_Dase"/>
</dbReference>
<organism evidence="3 4">
    <name type="scientific">Acinetobacter bouvetii</name>
    <dbReference type="NCBI Taxonomy" id="202951"/>
    <lineage>
        <taxon>Bacteria</taxon>
        <taxon>Pseudomonadati</taxon>
        <taxon>Pseudomonadota</taxon>
        <taxon>Gammaproteobacteria</taxon>
        <taxon>Moraxellales</taxon>
        <taxon>Moraxellaceae</taxon>
        <taxon>Acinetobacter</taxon>
    </lineage>
</organism>
<dbReference type="PROSITE" id="PS51819">
    <property type="entry name" value="VOC"/>
    <property type="match status" value="1"/>
</dbReference>
<dbReference type="PROSITE" id="PS00934">
    <property type="entry name" value="GLYOXALASE_I_1"/>
    <property type="match status" value="1"/>
</dbReference>
<reference evidence="3 4" key="1">
    <citation type="submission" date="2019-02" db="EMBL/GenBank/DDBJ databases">
        <title>The Batch Genome Submission of Acinetobacter spp. strains.</title>
        <authorList>
            <person name="Qin J."/>
            <person name="Hu Y."/>
            <person name="Ye H."/>
            <person name="Wei L."/>
            <person name="Feng Y."/>
            <person name="Zong Z."/>
        </authorList>
    </citation>
    <scope>NUCLEOTIDE SEQUENCE [LARGE SCALE GENOMIC DNA]</scope>
    <source>
        <strain evidence="3 4">WCHABo060081</strain>
    </source>
</reference>
<accession>A0A4Q7AY53</accession>
<evidence type="ECO:0000313" key="4">
    <source>
        <dbReference type="Proteomes" id="UP000293483"/>
    </source>
</evidence>
<gene>
    <name evidence="3" type="ORF">EXE25_09585</name>
</gene>
<dbReference type="Pfam" id="PF00903">
    <property type="entry name" value="Glyoxalase"/>
    <property type="match status" value="1"/>
</dbReference>
<dbReference type="GO" id="GO:0046872">
    <property type="term" value="F:metal ion binding"/>
    <property type="evidence" value="ECO:0007669"/>
    <property type="project" value="UniProtKB-KW"/>
</dbReference>